<evidence type="ECO:0000313" key="3">
    <source>
        <dbReference type="Proteomes" id="UP001175211"/>
    </source>
</evidence>
<comment type="caution">
    <text evidence="2">The sequence shown here is derived from an EMBL/GenBank/DDBJ whole genome shotgun (WGS) entry which is preliminary data.</text>
</comment>
<evidence type="ECO:0000256" key="1">
    <source>
        <dbReference type="SAM" id="MobiDB-lite"/>
    </source>
</evidence>
<organism evidence="2 3">
    <name type="scientific">Armillaria tabescens</name>
    <name type="common">Ringless honey mushroom</name>
    <name type="synonym">Agaricus tabescens</name>
    <dbReference type="NCBI Taxonomy" id="1929756"/>
    <lineage>
        <taxon>Eukaryota</taxon>
        <taxon>Fungi</taxon>
        <taxon>Dikarya</taxon>
        <taxon>Basidiomycota</taxon>
        <taxon>Agaricomycotina</taxon>
        <taxon>Agaricomycetes</taxon>
        <taxon>Agaricomycetidae</taxon>
        <taxon>Agaricales</taxon>
        <taxon>Marasmiineae</taxon>
        <taxon>Physalacriaceae</taxon>
        <taxon>Desarmillaria</taxon>
    </lineage>
</organism>
<reference evidence="2" key="1">
    <citation type="submission" date="2023-06" db="EMBL/GenBank/DDBJ databases">
        <authorList>
            <consortium name="Lawrence Berkeley National Laboratory"/>
            <person name="Ahrendt S."/>
            <person name="Sahu N."/>
            <person name="Indic B."/>
            <person name="Wong-Bajracharya J."/>
            <person name="Merenyi Z."/>
            <person name="Ke H.-M."/>
            <person name="Monk M."/>
            <person name="Kocsube S."/>
            <person name="Drula E."/>
            <person name="Lipzen A."/>
            <person name="Balint B."/>
            <person name="Henrissat B."/>
            <person name="Andreopoulos B."/>
            <person name="Martin F.M."/>
            <person name="Harder C.B."/>
            <person name="Rigling D."/>
            <person name="Ford K.L."/>
            <person name="Foster G.D."/>
            <person name="Pangilinan J."/>
            <person name="Papanicolaou A."/>
            <person name="Barry K."/>
            <person name="LaButti K."/>
            <person name="Viragh M."/>
            <person name="Koriabine M."/>
            <person name="Yan M."/>
            <person name="Riley R."/>
            <person name="Champramary S."/>
            <person name="Plett K.L."/>
            <person name="Tsai I.J."/>
            <person name="Slot J."/>
            <person name="Sipos G."/>
            <person name="Plett J."/>
            <person name="Nagy L.G."/>
            <person name="Grigoriev I.V."/>
        </authorList>
    </citation>
    <scope>NUCLEOTIDE SEQUENCE</scope>
    <source>
        <strain evidence="2">CCBAS 213</strain>
    </source>
</reference>
<dbReference type="EMBL" id="JAUEPS010000082">
    <property type="protein sequence ID" value="KAK0439739.1"/>
    <property type="molecule type" value="Genomic_DNA"/>
</dbReference>
<gene>
    <name evidence="2" type="ORF">EV420DRAFT_1486189</name>
</gene>
<dbReference type="RefSeq" id="XP_060323381.1">
    <property type="nucleotide sequence ID" value="XM_060470358.1"/>
</dbReference>
<evidence type="ECO:0000313" key="2">
    <source>
        <dbReference type="EMBL" id="KAK0439739.1"/>
    </source>
</evidence>
<dbReference type="AlphaFoldDB" id="A0AA39JCC4"/>
<accession>A0AA39JCC4</accession>
<dbReference type="GeneID" id="85353906"/>
<proteinExistence type="predicted"/>
<feature type="region of interest" description="Disordered" evidence="1">
    <location>
        <begin position="28"/>
        <end position="48"/>
    </location>
</feature>
<protein>
    <submittedName>
        <fullName evidence="2">Uncharacterized protein</fullName>
    </submittedName>
</protein>
<keyword evidence="3" id="KW-1185">Reference proteome</keyword>
<name>A0AA39JCC4_ARMTA</name>
<dbReference type="Proteomes" id="UP001175211">
    <property type="component" value="Unassembled WGS sequence"/>
</dbReference>
<sequence>MPPKPRKTKKLKTPATVIDSESELMDLPEHVDSATPQKRSVRDKGITRPMDDLGEQLVSSSVEHMVTEGTHVDITTDINGTTMTKDMNNQNVSPTVDGGKIASNVHLNAIIDIFRSGDEIVGNMDKKVASKLASVERPSDKKDSCNDNNVKVIYKPGTKFSNKKILKTNLYEDNGDPNDFDNDSVKTKNDKLATPSGYCLLFVYADVLGNGE</sequence>